<keyword evidence="2" id="KW-0812">Transmembrane</keyword>
<dbReference type="AlphaFoldDB" id="A0AA97F981"/>
<evidence type="ECO:0000313" key="3">
    <source>
        <dbReference type="EMBL" id="WOF15190.1"/>
    </source>
</evidence>
<gene>
    <name evidence="3" type="ORF">F1737_00115</name>
</gene>
<dbReference type="KEGG" id="mefw:F1737_00115"/>
<proteinExistence type="predicted"/>
<dbReference type="InterPro" id="IPR026453">
    <property type="entry name" value="PGF_pre_PGF"/>
</dbReference>
<feature type="transmembrane region" description="Helical" evidence="2">
    <location>
        <begin position="806"/>
        <end position="823"/>
    </location>
</feature>
<dbReference type="Proteomes" id="UP001301797">
    <property type="component" value="Chromosome"/>
</dbReference>
<keyword evidence="2" id="KW-0472">Membrane</keyword>
<dbReference type="NCBIfam" id="TIGR04213">
    <property type="entry name" value="PGF_pre_PGF"/>
    <property type="match status" value="1"/>
</dbReference>
<keyword evidence="2" id="KW-1133">Transmembrane helix</keyword>
<name>A0AA97F981_9EURY</name>
<feature type="region of interest" description="Disordered" evidence="1">
    <location>
        <begin position="600"/>
        <end position="621"/>
    </location>
</feature>
<organism evidence="3 4">
    <name type="scientific">Methanochimaera problematica</name>
    <dbReference type="NCBI Taxonomy" id="2609417"/>
    <lineage>
        <taxon>Archaea</taxon>
        <taxon>Methanobacteriati</taxon>
        <taxon>Methanobacteriota</taxon>
        <taxon>Stenosarchaea group</taxon>
        <taxon>Methanomicrobia</taxon>
        <taxon>Methanomicrobiales</taxon>
        <taxon>Methanomicrobiaceae</taxon>
        <taxon>Methanochimaera</taxon>
    </lineage>
</organism>
<protein>
    <submittedName>
        <fullName evidence="3">PGF-pre-PGF domain-containing protein</fullName>
    </submittedName>
</protein>
<sequence>MHIKMELPLYMPYQSIMFFSMGNKKLFTMSGRLRELGLMVLILLIIMPASVMGADIIVGNQPSDDYNALDVALQNANSGDVIYLNTTSDNEIINSTMTPGNVTLFDKDVRIDVCYSTTSVTTPWIRMNNTIAFSDAKVNFSTHVGGQVLNFWYDPDFAAGFKNNSMVMVLGNVDFNTDTTVGNTGSLKLNLTGWSGTALNITGSNNNFNLHTPGYEEKDEILGTSSIALNMSGSNNNFTIGKTLTINSTGIGVNLVGTNNFLTFNSDKITAPSGKVYLAPAATGNLVTDYMTGLSVPEFSMYNGTAYSSSNKIGYFYNSTWSVNGGNMNPTINVRNLPYFGNVSVKAVFDNVTGNSNDFVLNTSTVVNSAGIASGILFNDTASVVFANMNSEVPVKYTLGGNTIHIDLVSTDYVNEYDVGSVNIVNFNPYNSITNLNINGSYSSNWTEYTDFSAVQPSIVVDNGSVDHKLLGNLTFAENINLLDTTTISELDNLGTGIVVTNSSIYLNSALTAFNKKAVLTMYPAFAFSAVSDLVLSVTPDGGSKTTLWDGISFNSQGYLTSDTISVNTTANSTTIWTNHFSNYEFSKYVAPVTPTPTPAPTAAPVTSGGGGGNPNIGSGVAEKIDEGETAGFSVDSTAIYEVTATVNEYVPKMMVTVEKRALPRGINKLPLDVYEHDQVTVYWADETDISKGTLEFRVSKDWLKKNGYSSGDIVMFRYNEEDLVWEGLPTEYIGESGSSYLYRATTPGFSYFAIAAEKGSTMVSDEKSIKTISVVAEAEGADQTPTPVMTEDVAKTQAETAKSPVGLAPIAALLFAGLLIAIRRK</sequence>
<accession>A0AA97F981</accession>
<evidence type="ECO:0000313" key="4">
    <source>
        <dbReference type="Proteomes" id="UP001301797"/>
    </source>
</evidence>
<evidence type="ECO:0000256" key="1">
    <source>
        <dbReference type="SAM" id="MobiDB-lite"/>
    </source>
</evidence>
<dbReference type="EMBL" id="CP043875">
    <property type="protein sequence ID" value="WOF15190.1"/>
    <property type="molecule type" value="Genomic_DNA"/>
</dbReference>
<reference evidence="3 4" key="1">
    <citation type="submission" date="2019-09" db="EMBL/GenBank/DDBJ databases">
        <title>The complete genome of Methanoplanus sp. FWC-SCC4.</title>
        <authorList>
            <person name="Chen S.-C."/>
            <person name="Zhou Y.-Z."/>
            <person name="Lai M.-C."/>
        </authorList>
    </citation>
    <scope>NUCLEOTIDE SEQUENCE [LARGE SCALE GENOMIC DNA]</scope>
    <source>
        <strain evidence="3 4">FWC-SCC4</strain>
    </source>
</reference>
<keyword evidence="4" id="KW-1185">Reference proteome</keyword>
<evidence type="ECO:0000256" key="2">
    <source>
        <dbReference type="SAM" id="Phobius"/>
    </source>
</evidence>